<reference evidence="1 2" key="1">
    <citation type="submission" date="2010-07" db="EMBL/GenBank/DDBJ databases">
        <title>The draft genome of Paenibacillus curdlanolyticus YK9.</title>
        <authorList>
            <consortium name="US DOE Joint Genome Institute (JGI-PGF)"/>
            <person name="Lucas S."/>
            <person name="Copeland A."/>
            <person name="Lapidus A."/>
            <person name="Cheng J.-F."/>
            <person name="Bruce D."/>
            <person name="Goodwin L."/>
            <person name="Pitluck S."/>
            <person name="Land M.L."/>
            <person name="Hauser L."/>
            <person name="Chang Y.-J."/>
            <person name="Jeffries C."/>
            <person name="Anderson I.J."/>
            <person name="Johnson E."/>
            <person name="Loganathan U."/>
            <person name="Mulhopadhyay B."/>
            <person name="Kyrpides N."/>
            <person name="Woyke T.J."/>
        </authorList>
    </citation>
    <scope>NUCLEOTIDE SEQUENCE [LARGE SCALE GENOMIC DNA]</scope>
    <source>
        <strain evidence="1 2">YK9</strain>
    </source>
</reference>
<protein>
    <submittedName>
        <fullName evidence="1">Uncharacterized protein</fullName>
    </submittedName>
</protein>
<gene>
    <name evidence="1" type="ORF">PaecuDRAFT_4257</name>
</gene>
<sequence length="115" mass="13465">MSEWTPSKENIEQFENGFRDYLVSQLKDAGELDETSNNEAKRITYVLDHFNEYKRQYVGIIESGKKVVYCNLIRGSAGDWKNELVVMFDGGPNYFSIHFNVQKERYFDLMINGYA</sequence>
<organism evidence="1 2">
    <name type="scientific">Paenibacillus curdlanolyticus YK9</name>
    <dbReference type="NCBI Taxonomy" id="717606"/>
    <lineage>
        <taxon>Bacteria</taxon>
        <taxon>Bacillati</taxon>
        <taxon>Bacillota</taxon>
        <taxon>Bacilli</taxon>
        <taxon>Bacillales</taxon>
        <taxon>Paenibacillaceae</taxon>
        <taxon>Paenibacillus</taxon>
    </lineage>
</organism>
<dbReference type="eggNOG" id="ENOG5033F1K">
    <property type="taxonomic scope" value="Bacteria"/>
</dbReference>
<name>E0IF16_9BACL</name>
<dbReference type="AlphaFoldDB" id="E0IF16"/>
<proteinExistence type="predicted"/>
<evidence type="ECO:0000313" key="1">
    <source>
        <dbReference type="EMBL" id="EFM08792.1"/>
    </source>
</evidence>
<dbReference type="EMBL" id="AEDD01000013">
    <property type="protein sequence ID" value="EFM08792.1"/>
    <property type="molecule type" value="Genomic_DNA"/>
</dbReference>
<keyword evidence="2" id="KW-1185">Reference proteome</keyword>
<dbReference type="STRING" id="717606.PaecuDRAFT_4257"/>
<accession>E0IF16</accession>
<dbReference type="Proteomes" id="UP000005387">
    <property type="component" value="Unassembled WGS sequence"/>
</dbReference>
<evidence type="ECO:0000313" key="2">
    <source>
        <dbReference type="Proteomes" id="UP000005387"/>
    </source>
</evidence>